<dbReference type="OrthoDB" id="983149at2"/>
<dbReference type="InterPro" id="IPR025330">
    <property type="entry name" value="DUF4236"/>
</dbReference>
<evidence type="ECO:0000313" key="4">
    <source>
        <dbReference type="Proteomes" id="UP000220840"/>
    </source>
</evidence>
<dbReference type="Proteomes" id="UP000220840">
    <property type="component" value="Unassembled WGS sequence"/>
</dbReference>
<protein>
    <submittedName>
        <fullName evidence="3">DUF4236 domain-containing protein</fullName>
    </submittedName>
</protein>
<proteinExistence type="predicted"/>
<feature type="domain" description="DUF4236" evidence="2">
    <location>
        <begin position="6"/>
        <end position="60"/>
    </location>
</feature>
<name>A0A2A7MHW1_9CLOT</name>
<accession>A0A2A7MHW1</accession>
<keyword evidence="1" id="KW-0812">Transmembrane</keyword>
<evidence type="ECO:0000256" key="1">
    <source>
        <dbReference type="SAM" id="Phobius"/>
    </source>
</evidence>
<dbReference type="STRING" id="137838.GCA_001458595_02662"/>
<dbReference type="AlphaFoldDB" id="A0A2A7MHW1"/>
<keyword evidence="1" id="KW-0472">Membrane</keyword>
<dbReference type="EMBL" id="PDCJ01000001">
    <property type="protein sequence ID" value="PEG31266.1"/>
    <property type="molecule type" value="Genomic_DNA"/>
</dbReference>
<gene>
    <name evidence="3" type="ORF">CQ394_05960</name>
</gene>
<keyword evidence="4" id="KW-1185">Reference proteome</keyword>
<evidence type="ECO:0000259" key="2">
    <source>
        <dbReference type="Pfam" id="PF14020"/>
    </source>
</evidence>
<sequence>MYIMGFRYRKSINLGGGFRINLSKSGVGYSWGVPGYRVTRTANGQTRKTYSIPGTGLSFTENSNKNKNSINRPNNKIVQEKREGYSIESADIENFETAEYSDFINIITSIVQMNRYLNIGLIVSIILGCIIPMFMIIAVLLCPFKIYFRYFKKVNLSYEFDQYESELHSNIKKLISILQGNSIIWQVNEVYKNSNLKINAGASESIQRNIIRILKKSPFYISTNVDCFYVKLKKEELYILPDKILIISKGKVGAINVNSLDIIIDSVHFVESETVSRDATVIEYTWKYVNKNGSPDKRFKDNRQLPVCKYGTISFKSKEGLNILVHCSSINKTSEFLSLSNKIIETKS</sequence>
<comment type="caution">
    <text evidence="3">The sequence shown here is derived from an EMBL/GenBank/DDBJ whole genome shotgun (WGS) entry which is preliminary data.</text>
</comment>
<evidence type="ECO:0000313" key="3">
    <source>
        <dbReference type="EMBL" id="PEG31266.1"/>
    </source>
</evidence>
<keyword evidence="1" id="KW-1133">Transmembrane helix</keyword>
<reference evidence="3 4" key="1">
    <citation type="submission" date="2017-10" db="EMBL/GenBank/DDBJ databases">
        <title>Effective Description of Clostridium neonatale sp. nov. linked to necrotizing enterocolitis in neonates and a clarification of species assignable to the genus Clostridium (Prazmowski 1880) emend. Lawson and Rainey 2016.</title>
        <authorList>
            <person name="Bernard K."/>
            <person name="Burdz T."/>
            <person name="Wiebe D."/>
            <person name="Balcewich B."/>
            <person name="Alfa M."/>
            <person name="Bernier A.-M."/>
        </authorList>
    </citation>
    <scope>NUCLEOTIDE SEQUENCE [LARGE SCALE GENOMIC DNA]</scope>
    <source>
        <strain evidence="3 4">LCDC99A005</strain>
    </source>
</reference>
<organism evidence="3 4">
    <name type="scientific">Clostridium neonatale</name>
    <dbReference type="NCBI Taxonomy" id="137838"/>
    <lineage>
        <taxon>Bacteria</taxon>
        <taxon>Bacillati</taxon>
        <taxon>Bacillota</taxon>
        <taxon>Clostridia</taxon>
        <taxon>Eubacteriales</taxon>
        <taxon>Clostridiaceae</taxon>
        <taxon>Clostridium</taxon>
    </lineage>
</organism>
<dbReference type="Pfam" id="PF14020">
    <property type="entry name" value="DUF4236"/>
    <property type="match status" value="1"/>
</dbReference>
<feature type="transmembrane region" description="Helical" evidence="1">
    <location>
        <begin position="116"/>
        <end position="141"/>
    </location>
</feature>